<dbReference type="Proteomes" id="UP000772186">
    <property type="component" value="Unassembled WGS sequence"/>
</dbReference>
<proteinExistence type="inferred from homology"/>
<evidence type="ECO:0000256" key="3">
    <source>
        <dbReference type="ARBA" id="ARBA00022679"/>
    </source>
</evidence>
<dbReference type="InterPro" id="IPR001537">
    <property type="entry name" value="SpoU_MeTrfase"/>
</dbReference>
<comment type="similarity">
    <text evidence="1">Belongs to the class IV-like SAM-binding methyltransferase superfamily. RNA methyltransferase TrmH family.</text>
</comment>
<dbReference type="PANTHER" id="PTHR46429">
    <property type="entry name" value="23S RRNA (GUANOSINE-2'-O-)-METHYLTRANSFERASE RLMB"/>
    <property type="match status" value="1"/>
</dbReference>
<dbReference type="RefSeq" id="WP_205517370.1">
    <property type="nucleotide sequence ID" value="NZ_CP070479.1"/>
</dbReference>
<dbReference type="GO" id="GO:0008173">
    <property type="term" value="F:RNA methyltransferase activity"/>
    <property type="evidence" value="ECO:0007669"/>
    <property type="project" value="InterPro"/>
</dbReference>
<feature type="domain" description="tRNA/rRNA methyltransferase SpoU type" evidence="4">
    <location>
        <begin position="85"/>
        <end position="226"/>
    </location>
</feature>
<dbReference type="SUPFAM" id="SSF55315">
    <property type="entry name" value="L30e-like"/>
    <property type="match status" value="1"/>
</dbReference>
<name>A0A953NEA1_9MOLU</name>
<dbReference type="GO" id="GO:0006396">
    <property type="term" value="P:RNA processing"/>
    <property type="evidence" value="ECO:0007669"/>
    <property type="project" value="InterPro"/>
</dbReference>
<evidence type="ECO:0000313" key="7">
    <source>
        <dbReference type="Proteomes" id="UP000772186"/>
    </source>
</evidence>
<dbReference type="NCBIfam" id="TIGR00186">
    <property type="entry name" value="rRNA_methyl_3"/>
    <property type="match status" value="1"/>
</dbReference>
<evidence type="ECO:0000259" key="4">
    <source>
        <dbReference type="Pfam" id="PF00588"/>
    </source>
</evidence>
<dbReference type="InterPro" id="IPR029064">
    <property type="entry name" value="Ribosomal_eL30-like_sf"/>
</dbReference>
<keyword evidence="3" id="KW-0808">Transferase</keyword>
<evidence type="ECO:0000256" key="1">
    <source>
        <dbReference type="ARBA" id="ARBA00007228"/>
    </source>
</evidence>
<dbReference type="CDD" id="cd18103">
    <property type="entry name" value="SpoU-like_RlmB"/>
    <property type="match status" value="1"/>
</dbReference>
<keyword evidence="7" id="KW-1185">Reference proteome</keyword>
<protein>
    <submittedName>
        <fullName evidence="6">23S rRNA (Guanosine(2251)-2'-O)-methyltransferase RlmB</fullName>
    </submittedName>
</protein>
<accession>A0A953NEA1</accession>
<comment type="caution">
    <text evidence="6">The sequence shown here is derived from an EMBL/GenBank/DDBJ whole genome shotgun (WGS) entry which is preliminary data.</text>
</comment>
<keyword evidence="2" id="KW-0489">Methyltransferase</keyword>
<gene>
    <name evidence="6" type="primary">rlmB</name>
    <name evidence="6" type="ORF">LAD73_01440</name>
</gene>
<dbReference type="InterPro" id="IPR013123">
    <property type="entry name" value="SpoU_subst-bd"/>
</dbReference>
<organism evidence="6 7">
    <name type="scientific">Mycoplasma tauri</name>
    <dbReference type="NCBI Taxonomy" id="547987"/>
    <lineage>
        <taxon>Bacteria</taxon>
        <taxon>Bacillati</taxon>
        <taxon>Mycoplasmatota</taxon>
        <taxon>Mollicutes</taxon>
        <taxon>Mycoplasmataceae</taxon>
        <taxon>Mycoplasma</taxon>
    </lineage>
</organism>
<dbReference type="GO" id="GO:0032259">
    <property type="term" value="P:methylation"/>
    <property type="evidence" value="ECO:0007669"/>
    <property type="project" value="UniProtKB-KW"/>
</dbReference>
<dbReference type="SUPFAM" id="SSF75217">
    <property type="entry name" value="alpha/beta knot"/>
    <property type="match status" value="1"/>
</dbReference>
<dbReference type="GO" id="GO:0003723">
    <property type="term" value="F:RNA binding"/>
    <property type="evidence" value="ECO:0007669"/>
    <property type="project" value="InterPro"/>
</dbReference>
<dbReference type="InterPro" id="IPR004441">
    <property type="entry name" value="rRNA_MeTrfase_TrmH"/>
</dbReference>
<sequence>MKKLFICGKNSVIDAVKAKMPIENIYVNSEINKKKIDEISTLKSQIKDTKFFSEFNDNNHQGFIATLKDFPIYQLNEIEKDKPNFILILDHIQDPYNFGAIIRTANAAGIKHIILPKERSVGITPTVLKISSGGFIGMKIIKVGSLNSAVEKIKKMGYWIYASALNEKATSHNKTRYNHPCALVVGNEMKGVSQPILKLSDQVIYIKQNGSVQSLNVSVATGILLFEMIKKIEDN</sequence>
<dbReference type="Pfam" id="PF08032">
    <property type="entry name" value="SpoU_sub_bind"/>
    <property type="match status" value="1"/>
</dbReference>
<dbReference type="InterPro" id="IPR029028">
    <property type="entry name" value="Alpha/beta_knot_MTases"/>
</dbReference>
<dbReference type="Gene3D" id="3.40.1280.10">
    <property type="match status" value="1"/>
</dbReference>
<dbReference type="InterPro" id="IPR029026">
    <property type="entry name" value="tRNA_m1G_MTases_N"/>
</dbReference>
<dbReference type="Pfam" id="PF00588">
    <property type="entry name" value="SpoU_methylase"/>
    <property type="match status" value="1"/>
</dbReference>
<feature type="domain" description="RNA 2-O ribose methyltransferase substrate binding" evidence="5">
    <location>
        <begin position="5"/>
        <end position="69"/>
    </location>
</feature>
<dbReference type="EMBL" id="JAIQBY010000008">
    <property type="protein sequence ID" value="MBZ4195382.1"/>
    <property type="molecule type" value="Genomic_DNA"/>
</dbReference>
<evidence type="ECO:0000256" key="2">
    <source>
        <dbReference type="ARBA" id="ARBA00022603"/>
    </source>
</evidence>
<reference evidence="6 7" key="1">
    <citation type="submission" date="2021-09" db="EMBL/GenBank/DDBJ databases">
        <title>WGS of Mycoplasma sp. Zaradi2 strains.</title>
        <authorList>
            <person name="Spergser J."/>
        </authorList>
    </citation>
    <scope>NUCLEOTIDE SEQUENCE [LARGE SCALE GENOMIC DNA]</scope>
    <source>
        <strain evidence="6 7">1331</strain>
    </source>
</reference>
<dbReference type="PANTHER" id="PTHR46429:SF1">
    <property type="entry name" value="23S RRNA (GUANOSINE-2'-O-)-METHYLTRANSFERASE RLMB"/>
    <property type="match status" value="1"/>
</dbReference>
<evidence type="ECO:0000259" key="5">
    <source>
        <dbReference type="Pfam" id="PF08032"/>
    </source>
</evidence>
<evidence type="ECO:0000313" key="6">
    <source>
        <dbReference type="EMBL" id="MBZ4195382.1"/>
    </source>
</evidence>
<dbReference type="AlphaFoldDB" id="A0A953NEA1"/>
<dbReference type="GO" id="GO:0005829">
    <property type="term" value="C:cytosol"/>
    <property type="evidence" value="ECO:0007669"/>
    <property type="project" value="TreeGrafter"/>
</dbReference>